<dbReference type="EMBL" id="JAUJEA010000001">
    <property type="protein sequence ID" value="MDN5200775.1"/>
    <property type="molecule type" value="Genomic_DNA"/>
</dbReference>
<evidence type="ECO:0000256" key="1">
    <source>
        <dbReference type="ARBA" id="ARBA00006586"/>
    </source>
</evidence>
<dbReference type="Pfam" id="PF01804">
    <property type="entry name" value="Penicil_amidase"/>
    <property type="match status" value="1"/>
</dbReference>
<comment type="similarity">
    <text evidence="1">Belongs to the peptidase S45 family.</text>
</comment>
<reference evidence="4" key="1">
    <citation type="submission" date="2023-06" db="EMBL/GenBank/DDBJ databases">
        <title>Genomic of Parafulvivirga corallium.</title>
        <authorList>
            <person name="Wang G."/>
        </authorList>
    </citation>
    <scope>NUCLEOTIDE SEQUENCE</scope>
    <source>
        <strain evidence="4">BMA10</strain>
    </source>
</reference>
<dbReference type="InterPro" id="IPR002692">
    <property type="entry name" value="S45"/>
</dbReference>
<dbReference type="InterPro" id="IPR043147">
    <property type="entry name" value="Penicillin_amidase_A-knob"/>
</dbReference>
<dbReference type="Gene3D" id="1.10.439.10">
    <property type="entry name" value="Penicillin Amidohydrolase, domain 1"/>
    <property type="match status" value="1"/>
</dbReference>
<evidence type="ECO:0000313" key="5">
    <source>
        <dbReference type="Proteomes" id="UP001172082"/>
    </source>
</evidence>
<dbReference type="InterPro" id="IPR014395">
    <property type="entry name" value="Pen/GL7ACA/AHL_acylase"/>
</dbReference>
<dbReference type="InterPro" id="IPR023343">
    <property type="entry name" value="Penicillin_amidase_dom1"/>
</dbReference>
<protein>
    <submittedName>
        <fullName evidence="4">Penicillin acylase family protein</fullName>
        <ecNumber evidence="4">3.5.1.-</ecNumber>
    </submittedName>
</protein>
<evidence type="ECO:0000256" key="2">
    <source>
        <dbReference type="ARBA" id="ARBA00022801"/>
    </source>
</evidence>
<proteinExistence type="inferred from homology"/>
<dbReference type="CDD" id="cd03747">
    <property type="entry name" value="Ntn_PGA_like"/>
    <property type="match status" value="1"/>
</dbReference>
<gene>
    <name evidence="4" type="ORF">QQ008_05370</name>
</gene>
<evidence type="ECO:0000256" key="3">
    <source>
        <dbReference type="ARBA" id="ARBA00023145"/>
    </source>
</evidence>
<dbReference type="PANTHER" id="PTHR34218:SF5">
    <property type="entry name" value="PENICILLIN ACYLASE FAMILY PROTEIN"/>
    <property type="match status" value="1"/>
</dbReference>
<dbReference type="GO" id="GO:0016787">
    <property type="term" value="F:hydrolase activity"/>
    <property type="evidence" value="ECO:0007669"/>
    <property type="project" value="UniProtKB-KW"/>
</dbReference>
<organism evidence="4 5">
    <name type="scientific">Splendidivirga corallicola</name>
    <dbReference type="NCBI Taxonomy" id="3051826"/>
    <lineage>
        <taxon>Bacteria</taxon>
        <taxon>Pseudomonadati</taxon>
        <taxon>Bacteroidota</taxon>
        <taxon>Cytophagia</taxon>
        <taxon>Cytophagales</taxon>
        <taxon>Splendidivirgaceae</taxon>
        <taxon>Splendidivirga</taxon>
    </lineage>
</organism>
<dbReference type="EC" id="3.5.1.-" evidence="4"/>
<dbReference type="PANTHER" id="PTHR34218">
    <property type="entry name" value="PEPTIDASE S45 PENICILLIN AMIDASE"/>
    <property type="match status" value="1"/>
</dbReference>
<dbReference type="PIRSF" id="PIRSF001227">
    <property type="entry name" value="Pen_acylase"/>
    <property type="match status" value="1"/>
</dbReference>
<dbReference type="Proteomes" id="UP001172082">
    <property type="component" value="Unassembled WGS sequence"/>
</dbReference>
<keyword evidence="2 4" id="KW-0378">Hydrolase</keyword>
<sequence length="800" mass="90987">MKFLKIFLIFILAILLLSSIATYVYLNSLIPNYSGEQFLHGLQEEVEVFYDEYGIPHIYAKNEEDAYFALGYVHAQERLFQMEIIKRVASGRLSEILGKDLIQTDKLFRTLGIKKVAEASAAKFLNSREKPFQKAAWSYIDGFNAFIEHGDTPIEFQILGIQKEKLGPEDIYLIAGFMSFGFAEGFKVDPVLTKIKETLGEDYLIDLALDETPEAYRIPTHKSTLVTDHSDQLAIAVSEALDYVPAPLWQGSNGWVLAPKRSKSGKVILENDTHMGFSQPSVWFEAHYEYPGFRFYGNHAAGFPFALIGHSDKIAWGLTMFENDDVDFYKERLNPENPNQVWSNDHWEELQEYEEVIQVKDADDVIFKVRSTRHGPLINEVFENVSELGTDPVSVWWSFLKEPNTALEATYQLAHATGIDQAREAAALINAPGLNVMYGDVHGNIAWWASARLVKRSEHVWSKVFLDGASGADEPLGYYDFAMNPKSENPESGFVYSTNNQPDSVDDILHPGYYAPQDRAQRLQNLLNKQEKWDLASIQKLSTDVGSDNNKALAGEMVNVLNGSGEFQEQMLEMLRNWNGSHQLEDVAPAIYHSLHYHILNLGMADELGEKSLKAVSRTLQFKRAFSHLIKNDSSVWWDNIHTPTKKETRSDIFLQALEKTEKLLSNKLGEDIESWHWAKLHTLEHPHPLGRVKPLNKLFNVGPFPVPGGKETINNLNFEMDEQGNCKVYGGPAMRIIVDFADVENSVSVNPTGQSGYFFGPHYADQAELYNEGRFRKQMMNREEIEQKQKSRLWLRPKL</sequence>
<evidence type="ECO:0000313" key="4">
    <source>
        <dbReference type="EMBL" id="MDN5200775.1"/>
    </source>
</evidence>
<keyword evidence="5" id="KW-1185">Reference proteome</keyword>
<dbReference type="RefSeq" id="WP_346750795.1">
    <property type="nucleotide sequence ID" value="NZ_JAUJEA010000001.1"/>
</dbReference>
<dbReference type="Gene3D" id="2.30.120.10">
    <property type="match status" value="1"/>
</dbReference>
<dbReference type="InterPro" id="IPR043146">
    <property type="entry name" value="Penicillin_amidase_N_B-knob"/>
</dbReference>
<keyword evidence="3" id="KW-0865">Zymogen</keyword>
<dbReference type="InterPro" id="IPR029055">
    <property type="entry name" value="Ntn_hydrolases_N"/>
</dbReference>
<dbReference type="Gene3D" id="1.10.1400.10">
    <property type="match status" value="1"/>
</dbReference>
<dbReference type="Gene3D" id="3.60.20.10">
    <property type="entry name" value="Glutamine Phosphoribosylpyrophosphate, subunit 1, domain 1"/>
    <property type="match status" value="1"/>
</dbReference>
<comment type="caution">
    <text evidence="4">The sequence shown here is derived from an EMBL/GenBank/DDBJ whole genome shotgun (WGS) entry which is preliminary data.</text>
</comment>
<accession>A0ABT8KMM1</accession>
<name>A0ABT8KMM1_9BACT</name>
<dbReference type="SUPFAM" id="SSF56235">
    <property type="entry name" value="N-terminal nucleophile aminohydrolases (Ntn hydrolases)"/>
    <property type="match status" value="1"/>
</dbReference>